<keyword evidence="2" id="KW-0812">Transmembrane</keyword>
<feature type="compositionally biased region" description="Polar residues" evidence="1">
    <location>
        <begin position="164"/>
        <end position="182"/>
    </location>
</feature>
<proteinExistence type="predicted"/>
<feature type="transmembrane region" description="Helical" evidence="2">
    <location>
        <begin position="123"/>
        <end position="145"/>
    </location>
</feature>
<organism evidence="3">
    <name type="scientific">Aureoumbra lagunensis</name>
    <dbReference type="NCBI Taxonomy" id="44058"/>
    <lineage>
        <taxon>Eukaryota</taxon>
        <taxon>Sar</taxon>
        <taxon>Stramenopiles</taxon>
        <taxon>Ochrophyta</taxon>
        <taxon>Pelagophyceae</taxon>
        <taxon>Pelagomonadales</taxon>
        <taxon>Aureoumbra</taxon>
    </lineage>
</organism>
<feature type="transmembrane region" description="Helical" evidence="2">
    <location>
        <begin position="58"/>
        <end position="76"/>
    </location>
</feature>
<dbReference type="Pfam" id="PF14770">
    <property type="entry name" value="TMEM18"/>
    <property type="match status" value="1"/>
</dbReference>
<accession>A0A7S3NGQ9</accession>
<dbReference type="EMBL" id="HBIJ01000274">
    <property type="protein sequence ID" value="CAE0359494.1"/>
    <property type="molecule type" value="Transcribed_RNA"/>
</dbReference>
<name>A0A7S3NGQ9_9STRA</name>
<dbReference type="InterPro" id="IPR026721">
    <property type="entry name" value="TMEM18"/>
</dbReference>
<keyword evidence="2" id="KW-1133">Transmembrane helix</keyword>
<gene>
    <name evidence="3" type="ORF">ALAG00032_LOCUS222</name>
</gene>
<keyword evidence="2" id="KW-0472">Membrane</keyword>
<feature type="transmembrane region" description="Helical" evidence="2">
    <location>
        <begin position="85"/>
        <end position="103"/>
    </location>
</feature>
<evidence type="ECO:0000256" key="1">
    <source>
        <dbReference type="SAM" id="MobiDB-lite"/>
    </source>
</evidence>
<evidence type="ECO:0000256" key="2">
    <source>
        <dbReference type="SAM" id="Phobius"/>
    </source>
</evidence>
<evidence type="ECO:0000313" key="3">
    <source>
        <dbReference type="EMBL" id="CAE0359494.1"/>
    </source>
</evidence>
<dbReference type="AlphaFoldDB" id="A0A7S3NGQ9"/>
<reference evidence="3" key="1">
    <citation type="submission" date="2021-01" db="EMBL/GenBank/DDBJ databases">
        <authorList>
            <person name="Corre E."/>
            <person name="Pelletier E."/>
            <person name="Niang G."/>
            <person name="Scheremetjew M."/>
            <person name="Finn R."/>
            <person name="Kale V."/>
            <person name="Holt S."/>
            <person name="Cochrane G."/>
            <person name="Meng A."/>
            <person name="Brown T."/>
            <person name="Cohen L."/>
        </authorList>
    </citation>
    <scope>NUCLEOTIDE SEQUENCE</scope>
    <source>
        <strain evidence="3">CCMP1510</strain>
    </source>
</reference>
<evidence type="ECO:0008006" key="4">
    <source>
        <dbReference type="Google" id="ProtNLM"/>
    </source>
</evidence>
<feature type="region of interest" description="Disordered" evidence="1">
    <location>
        <begin position="164"/>
        <end position="192"/>
    </location>
</feature>
<sequence>MLLEEDDANLTDLPDYAGMLEGVEGDILDLMKKTKAVPENFREHLEAFVAAINWKETWIRILLASHVVFWLVFFVTRRWPRMQTFLFILITVLVGGAESLNSFCAKNWKKFATQNYFDREGVFAGIMFCAPLLALGFAMLANFLLQASDLLVQVKRREIQDNINNSKRKNLSSQQGEDQSSPEPDPITKKEQ</sequence>
<protein>
    <recommendedName>
        <fullName evidence="4">Transmembrane protein 18</fullName>
    </recommendedName>
</protein>